<name>A0A8F3HTJ2_9VIRU</name>
<accession>A0A8F3HTJ2</accession>
<dbReference type="Pfam" id="PF17072">
    <property type="entry name" value="Spike_torovirin"/>
    <property type="match status" value="1"/>
</dbReference>
<protein>
    <submittedName>
        <fullName evidence="1">Uncharacterized protein</fullName>
    </submittedName>
</protein>
<reference evidence="1" key="2">
    <citation type="submission" date="2021-04" db="EMBL/GenBank/DDBJ databases">
        <authorList>
            <person name="Chen X."/>
            <person name="Shi M."/>
            <person name="Wu W."/>
        </authorList>
    </citation>
    <scope>NUCLEOTIDE SEQUENCE</scope>
    <source>
        <strain evidence="1">Cxx6</strain>
    </source>
</reference>
<reference evidence="1" key="1">
    <citation type="journal article" date="2021" name="Viruses">
        <title>Discovery and Characterization of Actively Replicating DNA and Retro-Transcribing Viruses in Lower Vertebrate Hosts Based on RNA Sequencing.</title>
        <authorList>
            <person name="Chen X.X."/>
            <person name="Wu W.C."/>
            <person name="Shi M."/>
        </authorList>
    </citation>
    <scope>NUCLEOTIDE SEQUENCE</scope>
    <source>
        <strain evidence="1">Cxx6</strain>
    </source>
</reference>
<organism evidence="1">
    <name type="scientific">Ranid herpesvirus 4</name>
    <dbReference type="NCBI Taxonomy" id="2849006"/>
    <lineage>
        <taxon>Viruses</taxon>
        <taxon>Duplodnaviria</taxon>
        <taxon>Heunggongvirae</taxon>
        <taxon>Peploviricota</taxon>
        <taxon>Herviviricetes</taxon>
        <taxon>Herpesvirales</taxon>
    </lineage>
</organism>
<dbReference type="InterPro" id="IPR031412">
    <property type="entry name" value="S_torovirinae"/>
</dbReference>
<sequence>MAFSSALVIITSLFIFNKVSCMYYTRQCAVIKEWWNADRILVPNEYLVIGQTYYVYLYFKGVGVSVSETVHGNICHYWCPGEVLYQVTYKGNRRICNFISNGDISDISYCRKCNHYCSQTLSSRGDLTSVDACRADSVSELRTLWSNVLLEQDISTSVVEWLARDNTPSKECLSTLVGFNITTPDNYCVSNLKDICYKNNCLKKTTEVICRIKLWNPWFDERGYLECDKILLDYYLIDKNKFLLYRDNVKDQLDTLKKTYPNTDVLIGLGGTTFETDIIEHLTTDADNKIQTLSAILRNEQFGVVIDRLPSTNISASDIETKLVTIFINEKINVYSRFFYYNATVISKCPIPNTPLILRIINGVTLAEFIDVVHKVPKNHDIYMDMPMELFASDVLMR</sequence>
<dbReference type="EMBL" id="MZ244211">
    <property type="protein sequence ID" value="QWY26471.1"/>
    <property type="molecule type" value="Genomic_DNA"/>
</dbReference>
<evidence type="ECO:0000313" key="1">
    <source>
        <dbReference type="EMBL" id="QWY26471.1"/>
    </source>
</evidence>
<proteinExistence type="predicted"/>